<dbReference type="AlphaFoldDB" id="A0A101LVY2"/>
<evidence type="ECO:0000256" key="2">
    <source>
        <dbReference type="SAM" id="Phobius"/>
    </source>
</evidence>
<geneLocation type="mitochondrion" evidence="5"/>
<name>A0A101LVY2_PICGL</name>
<keyword evidence="2" id="KW-0472">Membrane</keyword>
<organism evidence="5">
    <name type="scientific">Picea glauca</name>
    <name type="common">White spruce</name>
    <name type="synonym">Pinus glauca</name>
    <dbReference type="NCBI Taxonomy" id="3330"/>
    <lineage>
        <taxon>Eukaryota</taxon>
        <taxon>Viridiplantae</taxon>
        <taxon>Streptophyta</taxon>
        <taxon>Embryophyta</taxon>
        <taxon>Tracheophyta</taxon>
        <taxon>Spermatophyta</taxon>
        <taxon>Pinopsida</taxon>
        <taxon>Pinidae</taxon>
        <taxon>Conifers I</taxon>
        <taxon>Pinales</taxon>
        <taxon>Pinaceae</taxon>
        <taxon>Picea</taxon>
    </lineage>
</organism>
<feature type="region of interest" description="Disordered" evidence="1">
    <location>
        <begin position="1"/>
        <end position="40"/>
    </location>
</feature>
<protein>
    <submittedName>
        <fullName evidence="5">Uncharacterized protein</fullName>
    </submittedName>
</protein>
<dbReference type="EMBL" id="LKAM01000011">
    <property type="protein sequence ID" value="KUM46369.1"/>
    <property type="molecule type" value="Genomic_DNA"/>
</dbReference>
<proteinExistence type="predicted"/>
<accession>A0A101LVY2</accession>
<dbReference type="EMBL" id="LKAM01000017">
    <property type="protein sequence ID" value="KUM45568.1"/>
    <property type="molecule type" value="Genomic_DNA"/>
</dbReference>
<sequence length="68" mass="7276">MDGSRSRGLGSRCRSSVGTRSRSRSGSSSGAELDQRNQLRNRKSKPNWLCPLLCVGASLAFAYGTTLA</sequence>
<keyword evidence="5" id="KW-0496">Mitochondrion</keyword>
<evidence type="ECO:0000256" key="1">
    <source>
        <dbReference type="SAM" id="MobiDB-lite"/>
    </source>
</evidence>
<comment type="caution">
    <text evidence="5">The sequence shown here is derived from an EMBL/GenBank/DDBJ whole genome shotgun (WGS) entry which is preliminary data.</text>
</comment>
<evidence type="ECO:0000313" key="3">
    <source>
        <dbReference type="EMBL" id="KUM45568.1"/>
    </source>
</evidence>
<keyword evidence="2" id="KW-0812">Transmembrane</keyword>
<feature type="compositionally biased region" description="Low complexity" evidence="1">
    <location>
        <begin position="6"/>
        <end position="30"/>
    </location>
</feature>
<feature type="transmembrane region" description="Helical" evidence="2">
    <location>
        <begin position="48"/>
        <end position="66"/>
    </location>
</feature>
<reference evidence="5" key="1">
    <citation type="journal article" date="2015" name="Genome Biol. Evol.">
        <title>Organellar Genomes of White Spruce (Picea glauca): Assembly and Annotation.</title>
        <authorList>
            <person name="Jackman S.D."/>
            <person name="Warren R.L."/>
            <person name="Gibb E.A."/>
            <person name="Vandervalk B.P."/>
            <person name="Mohamadi H."/>
            <person name="Chu J."/>
            <person name="Raymond A."/>
            <person name="Pleasance S."/>
            <person name="Coope R."/>
            <person name="Wildung M.R."/>
            <person name="Ritland C.E."/>
            <person name="Bousquet J."/>
            <person name="Jones S.J."/>
            <person name="Bohlmann J."/>
            <person name="Birol I."/>
        </authorList>
    </citation>
    <scope>NUCLEOTIDE SEQUENCE [LARGE SCALE GENOMIC DNA]</scope>
    <source>
        <tissue evidence="5">Flushing bud</tissue>
    </source>
</reference>
<gene>
    <name evidence="5" type="ORF">ABT39_MTgene1468</name>
    <name evidence="3" type="ORF">ABT39_MTgene2403</name>
    <name evidence="4" type="ORF">ABT39_MTgene2404</name>
</gene>
<evidence type="ECO:0000313" key="4">
    <source>
        <dbReference type="EMBL" id="KUM45569.1"/>
    </source>
</evidence>
<evidence type="ECO:0000313" key="5">
    <source>
        <dbReference type="EMBL" id="KUM46369.1"/>
    </source>
</evidence>
<keyword evidence="2" id="KW-1133">Transmembrane helix</keyword>
<dbReference type="EMBL" id="LKAM01000017">
    <property type="protein sequence ID" value="KUM45569.1"/>
    <property type="molecule type" value="Genomic_DNA"/>
</dbReference>